<keyword evidence="4" id="KW-1185">Reference proteome</keyword>
<dbReference type="Proteomes" id="UP000696485">
    <property type="component" value="Unassembled WGS sequence"/>
</dbReference>
<sequence length="283" mass="31665">MREGIIFLLIFLWLLSGDDVPRTDYLQKILHQLHEEADMCANKTFRTNMTYPIPEAVSTELVTLFDLENKRPRMHYYHNATGSFKGTWRYDEDITARIDNELPLPPAPPEVKNGTDTAGGAKPDGAESDEGGKGQQGDQGNNSTIANPGNSNSSTGVELGTLEGEPPLDTIIDKKPKYLEDVARNRGLFDFNKSGSFMFNIRESKATEQVNLVSVEGVHFVNNGSFYMWGIPEDARMPLSHILDLMPNNASFVMAAAALKEQYLKRIKRVENVMNGYENLDYP</sequence>
<evidence type="ECO:0000256" key="2">
    <source>
        <dbReference type="SAM" id="SignalP"/>
    </source>
</evidence>
<comment type="caution">
    <text evidence="3">The sequence shown here is derived from an EMBL/GenBank/DDBJ whole genome shotgun (WGS) entry which is preliminary data.</text>
</comment>
<dbReference type="EMBL" id="JAAAUY010001051">
    <property type="protein sequence ID" value="KAF9324659.1"/>
    <property type="molecule type" value="Genomic_DNA"/>
</dbReference>
<feature type="chain" id="PRO_5040397869" evidence="2">
    <location>
        <begin position="18"/>
        <end position="283"/>
    </location>
</feature>
<evidence type="ECO:0000256" key="1">
    <source>
        <dbReference type="SAM" id="MobiDB-lite"/>
    </source>
</evidence>
<keyword evidence="2" id="KW-0732">Signal</keyword>
<protein>
    <submittedName>
        <fullName evidence="3">Uncharacterized protein</fullName>
    </submittedName>
</protein>
<accession>A0A9P5SBI6</accession>
<dbReference type="AlphaFoldDB" id="A0A9P5SBI6"/>
<feature type="compositionally biased region" description="Polar residues" evidence="1">
    <location>
        <begin position="141"/>
        <end position="156"/>
    </location>
</feature>
<evidence type="ECO:0000313" key="3">
    <source>
        <dbReference type="EMBL" id="KAF9324659.1"/>
    </source>
</evidence>
<reference evidence="3" key="1">
    <citation type="journal article" date="2020" name="Fungal Divers.">
        <title>Resolving the Mortierellaceae phylogeny through synthesis of multi-gene phylogenetics and phylogenomics.</title>
        <authorList>
            <person name="Vandepol N."/>
            <person name="Liber J."/>
            <person name="Desiro A."/>
            <person name="Na H."/>
            <person name="Kennedy M."/>
            <person name="Barry K."/>
            <person name="Grigoriev I.V."/>
            <person name="Miller A.N."/>
            <person name="O'Donnell K."/>
            <person name="Stajich J.E."/>
            <person name="Bonito G."/>
        </authorList>
    </citation>
    <scope>NUCLEOTIDE SEQUENCE</scope>
    <source>
        <strain evidence="3">NVP1</strain>
    </source>
</reference>
<feature type="non-terminal residue" evidence="3">
    <location>
        <position position="283"/>
    </location>
</feature>
<gene>
    <name evidence="3" type="ORF">BG006_000345</name>
</gene>
<name>A0A9P5SBI6_9FUNG</name>
<feature type="signal peptide" evidence="2">
    <location>
        <begin position="1"/>
        <end position="17"/>
    </location>
</feature>
<proteinExistence type="predicted"/>
<organism evidence="3 4">
    <name type="scientific">Podila minutissima</name>
    <dbReference type="NCBI Taxonomy" id="64525"/>
    <lineage>
        <taxon>Eukaryota</taxon>
        <taxon>Fungi</taxon>
        <taxon>Fungi incertae sedis</taxon>
        <taxon>Mucoromycota</taxon>
        <taxon>Mortierellomycotina</taxon>
        <taxon>Mortierellomycetes</taxon>
        <taxon>Mortierellales</taxon>
        <taxon>Mortierellaceae</taxon>
        <taxon>Podila</taxon>
    </lineage>
</organism>
<feature type="region of interest" description="Disordered" evidence="1">
    <location>
        <begin position="99"/>
        <end position="168"/>
    </location>
</feature>
<evidence type="ECO:0000313" key="4">
    <source>
        <dbReference type="Proteomes" id="UP000696485"/>
    </source>
</evidence>